<sequence length="273" mass="30219">MEFDFEKILDMVYLYAPKVLGAILTLLIGFWIAGIFAGKIKKSLTKSNVDKSLAPFLSSLIGISLRLLVILSAASMFGFNVTSFIAIFSALAFAIGLALQGNLGHMAAGILILFFRPFKVGDFIVTNGYSGTVREIQIFNTILTTLDNRVIIIPNGAISSNPLENLTSNPERKVPMTFGISYEADIDKARSIIEKVAANCEFIDHSQPVDILVSELGDSSVNFAVRPWCKTEDYWNVHFFMQEHIKKSFDAANIGIPFPQRDVHHYYPEGKAS</sequence>
<dbReference type="PANTHER" id="PTHR30221:SF1">
    <property type="entry name" value="SMALL-CONDUCTANCE MECHANOSENSITIVE CHANNEL"/>
    <property type="match status" value="1"/>
</dbReference>
<dbReference type="InterPro" id="IPR045275">
    <property type="entry name" value="MscS_archaea/bacteria_type"/>
</dbReference>
<dbReference type="AlphaFoldDB" id="A0A1N6DD27"/>
<dbReference type="SUPFAM" id="SSF50182">
    <property type="entry name" value="Sm-like ribonucleoproteins"/>
    <property type="match status" value="1"/>
</dbReference>
<organism evidence="10 11">
    <name type="scientific">Algoriphagus halophilus</name>
    <dbReference type="NCBI Taxonomy" id="226505"/>
    <lineage>
        <taxon>Bacteria</taxon>
        <taxon>Pseudomonadati</taxon>
        <taxon>Bacteroidota</taxon>
        <taxon>Cytophagia</taxon>
        <taxon>Cytophagales</taxon>
        <taxon>Cyclobacteriaceae</taxon>
        <taxon>Algoriphagus</taxon>
    </lineage>
</organism>
<evidence type="ECO:0000259" key="9">
    <source>
        <dbReference type="Pfam" id="PF21082"/>
    </source>
</evidence>
<feature type="domain" description="Mechanosensitive ion channel MscS C-terminal" evidence="9">
    <location>
        <begin position="176"/>
        <end position="256"/>
    </location>
</feature>
<accession>A0A1N6DD27</accession>
<keyword evidence="6 7" id="KW-0472">Membrane</keyword>
<dbReference type="Pfam" id="PF05552">
    <property type="entry name" value="MS_channel_1st_1"/>
    <property type="match status" value="1"/>
</dbReference>
<dbReference type="OrthoDB" id="9809206at2"/>
<evidence type="ECO:0000256" key="2">
    <source>
        <dbReference type="ARBA" id="ARBA00008017"/>
    </source>
</evidence>
<dbReference type="SUPFAM" id="SSF82861">
    <property type="entry name" value="Mechanosensitive channel protein MscS (YggB), transmembrane region"/>
    <property type="match status" value="1"/>
</dbReference>
<dbReference type="Proteomes" id="UP000185221">
    <property type="component" value="Unassembled WGS sequence"/>
</dbReference>
<dbReference type="EMBL" id="FSRC01000001">
    <property type="protein sequence ID" value="SIN68675.1"/>
    <property type="molecule type" value="Genomic_DNA"/>
</dbReference>
<dbReference type="InterPro" id="IPR049278">
    <property type="entry name" value="MS_channel_C"/>
</dbReference>
<dbReference type="STRING" id="226505.SAMN05444394_0727"/>
<keyword evidence="4 7" id="KW-0812">Transmembrane</keyword>
<dbReference type="Gene3D" id="3.30.70.100">
    <property type="match status" value="1"/>
</dbReference>
<dbReference type="InterPro" id="IPR008910">
    <property type="entry name" value="MSC_TM_helix"/>
</dbReference>
<dbReference type="Pfam" id="PF00924">
    <property type="entry name" value="MS_channel_2nd"/>
    <property type="match status" value="1"/>
</dbReference>
<dbReference type="InterPro" id="IPR011014">
    <property type="entry name" value="MscS_channel_TM-2"/>
</dbReference>
<evidence type="ECO:0000313" key="10">
    <source>
        <dbReference type="EMBL" id="SIN68675.1"/>
    </source>
</evidence>
<dbReference type="Gene3D" id="2.30.30.60">
    <property type="match status" value="1"/>
</dbReference>
<evidence type="ECO:0000259" key="8">
    <source>
        <dbReference type="Pfam" id="PF00924"/>
    </source>
</evidence>
<dbReference type="InterPro" id="IPR011066">
    <property type="entry name" value="MscS_channel_C_sf"/>
</dbReference>
<keyword evidence="5 7" id="KW-1133">Transmembrane helix</keyword>
<feature type="domain" description="Mechanosensitive ion channel MscS" evidence="8">
    <location>
        <begin position="106"/>
        <end position="167"/>
    </location>
</feature>
<comment type="similarity">
    <text evidence="2">Belongs to the MscS (TC 1.A.23) family.</text>
</comment>
<evidence type="ECO:0000256" key="1">
    <source>
        <dbReference type="ARBA" id="ARBA00004651"/>
    </source>
</evidence>
<protein>
    <submittedName>
        <fullName evidence="10">Small conductance mechanosensitive channel</fullName>
    </submittedName>
</protein>
<dbReference type="RefSeq" id="WP_074223456.1">
    <property type="nucleotide sequence ID" value="NZ_FSRC01000001.1"/>
</dbReference>
<dbReference type="SUPFAM" id="SSF82689">
    <property type="entry name" value="Mechanosensitive channel protein MscS (YggB), C-terminal domain"/>
    <property type="match status" value="1"/>
</dbReference>
<name>A0A1N6DD27_9BACT</name>
<evidence type="ECO:0000313" key="11">
    <source>
        <dbReference type="Proteomes" id="UP000185221"/>
    </source>
</evidence>
<feature type="transmembrane region" description="Helical" evidence="7">
    <location>
        <begin position="85"/>
        <end position="115"/>
    </location>
</feature>
<feature type="transmembrane region" description="Helical" evidence="7">
    <location>
        <begin position="12"/>
        <end position="36"/>
    </location>
</feature>
<dbReference type="GO" id="GO:0008381">
    <property type="term" value="F:mechanosensitive monoatomic ion channel activity"/>
    <property type="evidence" value="ECO:0007669"/>
    <property type="project" value="InterPro"/>
</dbReference>
<dbReference type="GO" id="GO:0005886">
    <property type="term" value="C:plasma membrane"/>
    <property type="evidence" value="ECO:0007669"/>
    <property type="project" value="UniProtKB-SubCell"/>
</dbReference>
<dbReference type="PROSITE" id="PS01246">
    <property type="entry name" value="UPF0003"/>
    <property type="match status" value="1"/>
</dbReference>
<gene>
    <name evidence="10" type="ORF">SAMN05444394_0727</name>
</gene>
<reference evidence="11" key="1">
    <citation type="submission" date="2016-11" db="EMBL/GenBank/DDBJ databases">
        <authorList>
            <person name="Varghese N."/>
            <person name="Submissions S."/>
        </authorList>
    </citation>
    <scope>NUCLEOTIDE SEQUENCE [LARGE SCALE GENOMIC DNA]</scope>
    <source>
        <strain evidence="11">DSM 15292</strain>
    </source>
</reference>
<proteinExistence type="inferred from homology"/>
<dbReference type="InterPro" id="IPR006685">
    <property type="entry name" value="MscS_channel_2nd"/>
</dbReference>
<dbReference type="InterPro" id="IPR010920">
    <property type="entry name" value="LSM_dom_sf"/>
</dbReference>
<dbReference type="PANTHER" id="PTHR30221">
    <property type="entry name" value="SMALL-CONDUCTANCE MECHANOSENSITIVE CHANNEL"/>
    <property type="match status" value="1"/>
</dbReference>
<dbReference type="InterPro" id="IPR023408">
    <property type="entry name" value="MscS_beta-dom_sf"/>
</dbReference>
<evidence type="ECO:0000256" key="7">
    <source>
        <dbReference type="SAM" id="Phobius"/>
    </source>
</evidence>
<dbReference type="Pfam" id="PF21082">
    <property type="entry name" value="MS_channel_3rd"/>
    <property type="match status" value="1"/>
</dbReference>
<dbReference type="Gene3D" id="1.10.287.1260">
    <property type="match status" value="1"/>
</dbReference>
<evidence type="ECO:0000256" key="4">
    <source>
        <dbReference type="ARBA" id="ARBA00022692"/>
    </source>
</evidence>
<evidence type="ECO:0000256" key="6">
    <source>
        <dbReference type="ARBA" id="ARBA00023136"/>
    </source>
</evidence>
<keyword evidence="11" id="KW-1185">Reference proteome</keyword>
<keyword evidence="3" id="KW-1003">Cell membrane</keyword>
<feature type="transmembrane region" description="Helical" evidence="7">
    <location>
        <begin position="56"/>
        <end position="79"/>
    </location>
</feature>
<evidence type="ECO:0000256" key="3">
    <source>
        <dbReference type="ARBA" id="ARBA00022475"/>
    </source>
</evidence>
<dbReference type="InterPro" id="IPR006686">
    <property type="entry name" value="MscS_channel_CS"/>
</dbReference>
<evidence type="ECO:0000256" key="5">
    <source>
        <dbReference type="ARBA" id="ARBA00022989"/>
    </source>
</evidence>
<comment type="subcellular location">
    <subcellularLocation>
        <location evidence="1">Cell membrane</location>
        <topology evidence="1">Multi-pass membrane protein</topology>
    </subcellularLocation>
</comment>